<keyword evidence="1" id="KW-0812">Transmembrane</keyword>
<dbReference type="AlphaFoldDB" id="A0A1I1W185"/>
<dbReference type="PANTHER" id="PTHR44086">
    <property type="entry name" value="THIOSULFATE SULFURTRANSFERASE RDL2, MITOCHONDRIAL-RELATED"/>
    <property type="match status" value="1"/>
</dbReference>
<dbReference type="PANTHER" id="PTHR44086:SF10">
    <property type="entry name" value="THIOSULFATE SULFURTRANSFERASE_RHODANESE-LIKE DOMAIN-CONTAINING PROTEIN 3"/>
    <property type="match status" value="1"/>
</dbReference>
<proteinExistence type="predicted"/>
<sequence>MTLKTLSPADARIAIAAGARLVDIRSADEHARERIPGAINVPLDRISDLPHGDRPVIFHCKSGMRTTANAARLGEAAGTAPAYLVDGGIDAWRQAGQPTVTDRSQPLEIMRQVQIIAGALVLIGVLLGLLLTPGFFGLSAFVGAGLMFAGATGWCGMARLLAVMPWNRRAAVAAVPLSRGTGGDA</sequence>
<evidence type="ECO:0000259" key="2">
    <source>
        <dbReference type="PROSITE" id="PS50206"/>
    </source>
</evidence>
<gene>
    <name evidence="3" type="ORF">SAMN05216372_105146</name>
</gene>
<dbReference type="PROSITE" id="PS50206">
    <property type="entry name" value="RHODANESE_3"/>
    <property type="match status" value="1"/>
</dbReference>
<dbReference type="RefSeq" id="WP_093504526.1">
    <property type="nucleotide sequence ID" value="NZ_BSSG01000005.1"/>
</dbReference>
<feature type="transmembrane region" description="Helical" evidence="1">
    <location>
        <begin position="138"/>
        <end position="161"/>
    </location>
</feature>
<evidence type="ECO:0000256" key="1">
    <source>
        <dbReference type="SAM" id="Phobius"/>
    </source>
</evidence>
<keyword evidence="1" id="KW-0472">Membrane</keyword>
<evidence type="ECO:0000313" key="3">
    <source>
        <dbReference type="EMBL" id="SFD88914.1"/>
    </source>
</evidence>
<dbReference type="GO" id="GO:0004792">
    <property type="term" value="F:thiosulfate-cyanide sulfurtransferase activity"/>
    <property type="evidence" value="ECO:0007669"/>
    <property type="project" value="TreeGrafter"/>
</dbReference>
<dbReference type="SUPFAM" id="SSF52821">
    <property type="entry name" value="Rhodanese/Cell cycle control phosphatase"/>
    <property type="match status" value="1"/>
</dbReference>
<evidence type="ECO:0000313" key="4">
    <source>
        <dbReference type="Proteomes" id="UP000243950"/>
    </source>
</evidence>
<dbReference type="EMBL" id="FOMO01000005">
    <property type="protein sequence ID" value="SFD88914.1"/>
    <property type="molecule type" value="Genomic_DNA"/>
</dbReference>
<feature type="domain" description="Rhodanese" evidence="2">
    <location>
        <begin position="15"/>
        <end position="101"/>
    </location>
</feature>
<name>A0A1I1W185_PSEOC</name>
<keyword evidence="1" id="KW-1133">Transmembrane helix</keyword>
<keyword evidence="3" id="KW-0808">Transferase</keyword>
<dbReference type="Proteomes" id="UP000243950">
    <property type="component" value="Unassembled WGS sequence"/>
</dbReference>
<dbReference type="Gene3D" id="6.10.140.1340">
    <property type="match status" value="1"/>
</dbReference>
<reference evidence="4" key="1">
    <citation type="submission" date="2016-10" db="EMBL/GenBank/DDBJ databases">
        <authorList>
            <person name="Varghese N."/>
            <person name="Submissions S."/>
        </authorList>
    </citation>
    <scope>NUCLEOTIDE SEQUENCE [LARGE SCALE GENOMIC DNA]</scope>
    <source>
        <strain evidence="4">JCM 2783</strain>
    </source>
</reference>
<dbReference type="InterPro" id="IPR036873">
    <property type="entry name" value="Rhodanese-like_dom_sf"/>
</dbReference>
<dbReference type="InterPro" id="IPR021309">
    <property type="entry name" value="YgaP-like_TM"/>
</dbReference>
<protein>
    <submittedName>
        <fullName evidence="3">Rhodanese-related sulfurtransferase</fullName>
    </submittedName>
</protein>
<keyword evidence="4" id="KW-1185">Reference proteome</keyword>
<dbReference type="Pfam" id="PF00581">
    <property type="entry name" value="Rhodanese"/>
    <property type="match status" value="1"/>
</dbReference>
<organism evidence="3 4">
    <name type="scientific">Pseudomonas straminea</name>
    <dbReference type="NCBI Taxonomy" id="47882"/>
    <lineage>
        <taxon>Bacteria</taxon>
        <taxon>Pseudomonadati</taxon>
        <taxon>Pseudomonadota</taxon>
        <taxon>Gammaproteobacteria</taxon>
        <taxon>Pseudomonadales</taxon>
        <taxon>Pseudomonadaceae</taxon>
        <taxon>Phytopseudomonas</taxon>
    </lineage>
</organism>
<feature type="transmembrane region" description="Helical" evidence="1">
    <location>
        <begin position="113"/>
        <end position="132"/>
    </location>
</feature>
<dbReference type="Pfam" id="PF11127">
    <property type="entry name" value="YgaP-like_TM"/>
    <property type="match status" value="1"/>
</dbReference>
<accession>A0A1I1W185</accession>
<dbReference type="SMART" id="SM00450">
    <property type="entry name" value="RHOD"/>
    <property type="match status" value="1"/>
</dbReference>
<dbReference type="InterPro" id="IPR001763">
    <property type="entry name" value="Rhodanese-like_dom"/>
</dbReference>
<dbReference type="Gene3D" id="3.40.250.10">
    <property type="entry name" value="Rhodanese-like domain"/>
    <property type="match status" value="1"/>
</dbReference>